<protein>
    <submittedName>
        <fullName evidence="3">Cupin 2 conserved barrel domain protein</fullName>
    </submittedName>
</protein>
<dbReference type="Gene3D" id="2.60.120.10">
    <property type="entry name" value="Jelly Rolls"/>
    <property type="match status" value="1"/>
</dbReference>
<name>D2RYG4_HALTV</name>
<sequence>MPKINESDLEWNEYDPEPDDVAFRRKEFSTAVDADELGCSLYELPAGRRSWPYHYHTANEEAVYVLAGEGLLVSADGEKPLEAGDFASFPADERGGHRIVNDGDDPLRYLMVSTMTEPDITVYPEMEKFGVYVGSPPGGREERTLEGYYRIDDEVPYWDADEPDDE</sequence>
<dbReference type="STRING" id="543526.Htur_0971"/>
<dbReference type="SUPFAM" id="SSF51182">
    <property type="entry name" value="RmlC-like cupins"/>
    <property type="match status" value="1"/>
</dbReference>
<dbReference type="PANTHER" id="PTHR35848">
    <property type="entry name" value="OXALATE-BINDING PROTEIN"/>
    <property type="match status" value="1"/>
</dbReference>
<proteinExistence type="predicted"/>
<dbReference type="InterPro" id="IPR051610">
    <property type="entry name" value="GPI/OXD"/>
</dbReference>
<gene>
    <name evidence="3" type="ordered locus">Htur_0971</name>
</gene>
<dbReference type="InterPro" id="IPR013096">
    <property type="entry name" value="Cupin_2"/>
</dbReference>
<reference evidence="3 4" key="1">
    <citation type="journal article" date="2010" name="Stand. Genomic Sci.">
        <title>Complete genome sequence of Haloterrigena turkmenica type strain (4k).</title>
        <authorList>
            <person name="Saunders E."/>
            <person name="Tindall B.J."/>
            <person name="Fahnrich R."/>
            <person name="Lapidus A."/>
            <person name="Copeland A."/>
            <person name="Del Rio T.G."/>
            <person name="Lucas S."/>
            <person name="Chen F."/>
            <person name="Tice H."/>
            <person name="Cheng J.F."/>
            <person name="Han C."/>
            <person name="Detter J.C."/>
            <person name="Bruce D."/>
            <person name="Goodwin L."/>
            <person name="Chain P."/>
            <person name="Pitluck S."/>
            <person name="Pati A."/>
            <person name="Ivanova N."/>
            <person name="Mavromatis K."/>
            <person name="Chen A."/>
            <person name="Palaniappan K."/>
            <person name="Land M."/>
            <person name="Hauser L."/>
            <person name="Chang Y.J."/>
            <person name="Jeffries C.D."/>
            <person name="Brettin T."/>
            <person name="Rohde M."/>
            <person name="Goker M."/>
            <person name="Bristow J."/>
            <person name="Eisen J.A."/>
            <person name="Markowitz V."/>
            <person name="Hugenholtz P."/>
            <person name="Klenk H.P."/>
            <person name="Kyrpides N.C."/>
        </authorList>
    </citation>
    <scope>NUCLEOTIDE SEQUENCE [LARGE SCALE GENOMIC DNA]</scope>
    <source>
        <strain evidence="4">ATCC 51198 / DSM 5511 / JCM 9101 / NCIMB 13204 / VKM B-1734 / 4k</strain>
    </source>
</reference>
<dbReference type="GO" id="GO:0046872">
    <property type="term" value="F:metal ion binding"/>
    <property type="evidence" value="ECO:0007669"/>
    <property type="project" value="UniProtKB-KW"/>
</dbReference>
<evidence type="ECO:0000259" key="2">
    <source>
        <dbReference type="Pfam" id="PF07883"/>
    </source>
</evidence>
<keyword evidence="4" id="KW-1185">Reference proteome</keyword>
<dbReference type="KEGG" id="htu:Htur_0971"/>
<dbReference type="OrthoDB" id="49661at2157"/>
<evidence type="ECO:0000256" key="1">
    <source>
        <dbReference type="ARBA" id="ARBA00022723"/>
    </source>
</evidence>
<dbReference type="RefSeq" id="WP_012942176.1">
    <property type="nucleotide sequence ID" value="NC_013743.1"/>
</dbReference>
<keyword evidence="1" id="KW-0479">Metal-binding</keyword>
<organism evidence="3 4">
    <name type="scientific">Haloterrigena turkmenica (strain ATCC 51198 / DSM 5511 / JCM 9101 / NCIMB 13204 / VKM B-1734 / 4k)</name>
    <name type="common">Halococcus turkmenicus</name>
    <dbReference type="NCBI Taxonomy" id="543526"/>
    <lineage>
        <taxon>Archaea</taxon>
        <taxon>Methanobacteriati</taxon>
        <taxon>Methanobacteriota</taxon>
        <taxon>Stenosarchaea group</taxon>
        <taxon>Halobacteria</taxon>
        <taxon>Halobacteriales</taxon>
        <taxon>Natrialbaceae</taxon>
        <taxon>Haloterrigena</taxon>
    </lineage>
</organism>
<dbReference type="Pfam" id="PF07883">
    <property type="entry name" value="Cupin_2"/>
    <property type="match status" value="1"/>
</dbReference>
<dbReference type="EMBL" id="CP001860">
    <property type="protein sequence ID" value="ADB59865.1"/>
    <property type="molecule type" value="Genomic_DNA"/>
</dbReference>
<dbReference type="GeneID" id="8741556"/>
<dbReference type="Proteomes" id="UP000001903">
    <property type="component" value="Chromosome"/>
</dbReference>
<dbReference type="PANTHER" id="PTHR35848:SF9">
    <property type="entry name" value="SLL1358 PROTEIN"/>
    <property type="match status" value="1"/>
</dbReference>
<dbReference type="CDD" id="cd02224">
    <property type="entry name" value="cupin_SPO2919-like"/>
    <property type="match status" value="1"/>
</dbReference>
<dbReference type="eggNOG" id="arCOG02998">
    <property type="taxonomic scope" value="Archaea"/>
</dbReference>
<evidence type="ECO:0000313" key="3">
    <source>
        <dbReference type="EMBL" id="ADB59865.1"/>
    </source>
</evidence>
<dbReference type="AlphaFoldDB" id="D2RYG4"/>
<dbReference type="InterPro" id="IPR011051">
    <property type="entry name" value="RmlC_Cupin_sf"/>
</dbReference>
<evidence type="ECO:0000313" key="4">
    <source>
        <dbReference type="Proteomes" id="UP000001903"/>
    </source>
</evidence>
<accession>D2RYG4</accession>
<dbReference type="InterPro" id="IPR014710">
    <property type="entry name" value="RmlC-like_jellyroll"/>
</dbReference>
<feature type="domain" description="Cupin type-2" evidence="2">
    <location>
        <begin position="41"/>
        <end position="112"/>
    </location>
</feature>
<dbReference type="HOGENOM" id="CLU_119066_3_0_2"/>